<organism evidence="6 7">
    <name type="scientific">Sporolactobacillus nakayamae</name>
    <dbReference type="NCBI Taxonomy" id="269670"/>
    <lineage>
        <taxon>Bacteria</taxon>
        <taxon>Bacillati</taxon>
        <taxon>Bacillota</taxon>
        <taxon>Bacilli</taxon>
        <taxon>Bacillales</taxon>
        <taxon>Sporolactobacillaceae</taxon>
        <taxon>Sporolactobacillus</taxon>
    </lineage>
</organism>
<evidence type="ECO:0000256" key="4">
    <source>
        <dbReference type="ARBA" id="ARBA00023136"/>
    </source>
</evidence>
<dbReference type="RefSeq" id="WP_093670895.1">
    <property type="nucleotide sequence ID" value="NZ_FOOY01000006.1"/>
</dbReference>
<keyword evidence="3 5" id="KW-1133">Transmembrane helix</keyword>
<reference evidence="7" key="1">
    <citation type="submission" date="2016-10" db="EMBL/GenBank/DDBJ databases">
        <authorList>
            <person name="Varghese N."/>
            <person name="Submissions S."/>
        </authorList>
    </citation>
    <scope>NUCLEOTIDE SEQUENCE [LARGE SCALE GENOMIC DNA]</scope>
    <source>
        <strain evidence="7">ATCC 700379</strain>
    </source>
</reference>
<dbReference type="InterPro" id="IPR010899">
    <property type="entry name" value="UPF0344"/>
</dbReference>
<evidence type="ECO:0000256" key="1">
    <source>
        <dbReference type="ARBA" id="ARBA00022475"/>
    </source>
</evidence>
<protein>
    <recommendedName>
        <fullName evidence="8">DUF1516 family protein</fullName>
    </recommendedName>
</protein>
<name>A0A1I2QF10_9BACL</name>
<evidence type="ECO:0000256" key="3">
    <source>
        <dbReference type="ARBA" id="ARBA00022989"/>
    </source>
</evidence>
<dbReference type="Proteomes" id="UP000198752">
    <property type="component" value="Unassembled WGS sequence"/>
</dbReference>
<evidence type="ECO:0000313" key="7">
    <source>
        <dbReference type="Proteomes" id="UP000198752"/>
    </source>
</evidence>
<gene>
    <name evidence="6" type="ORF">SAMN02982927_01111</name>
</gene>
<dbReference type="EMBL" id="FOOY01000006">
    <property type="protein sequence ID" value="SFG24346.1"/>
    <property type="molecule type" value="Genomic_DNA"/>
</dbReference>
<dbReference type="Pfam" id="PF07457">
    <property type="entry name" value="DUF1516"/>
    <property type="match status" value="1"/>
</dbReference>
<keyword evidence="2 5" id="KW-0812">Transmembrane</keyword>
<evidence type="ECO:0000256" key="5">
    <source>
        <dbReference type="SAM" id="Phobius"/>
    </source>
</evidence>
<feature type="transmembrane region" description="Helical" evidence="5">
    <location>
        <begin position="61"/>
        <end position="77"/>
    </location>
</feature>
<feature type="transmembrane region" description="Helical" evidence="5">
    <location>
        <begin position="37"/>
        <end position="55"/>
    </location>
</feature>
<dbReference type="OrthoDB" id="2365314at2"/>
<evidence type="ECO:0000313" key="6">
    <source>
        <dbReference type="EMBL" id="SFG24346.1"/>
    </source>
</evidence>
<evidence type="ECO:0008006" key="8">
    <source>
        <dbReference type="Google" id="ProtNLM"/>
    </source>
</evidence>
<keyword evidence="1" id="KW-1003">Cell membrane</keyword>
<accession>A0A1I2QF10</accession>
<dbReference type="AlphaFoldDB" id="A0A1I2QF10"/>
<feature type="transmembrane region" description="Helical" evidence="5">
    <location>
        <begin position="89"/>
        <end position="107"/>
    </location>
</feature>
<evidence type="ECO:0000256" key="2">
    <source>
        <dbReference type="ARBA" id="ARBA00022692"/>
    </source>
</evidence>
<proteinExistence type="predicted"/>
<feature type="transmembrane region" description="Helical" evidence="5">
    <location>
        <begin position="6"/>
        <end position="25"/>
    </location>
</feature>
<keyword evidence="7" id="KW-1185">Reference proteome</keyword>
<keyword evidence="4 5" id="KW-0472">Membrane</keyword>
<sequence>MHTLLQIHGLVWGLVVIFFILSYLLTEQKVWSMILRTAYLFMIITGVVMLFIIHFPLVPTIKGVLSFALIGLMEVAMGKRKKKQRSGIFLILIAVLLIVIVLMGYHVI</sequence>